<feature type="transmembrane region" description="Helical" evidence="6">
    <location>
        <begin position="12"/>
        <end position="31"/>
    </location>
</feature>
<dbReference type="Pfam" id="PF01943">
    <property type="entry name" value="Polysacc_synt"/>
    <property type="match status" value="1"/>
</dbReference>
<feature type="transmembrane region" description="Helical" evidence="6">
    <location>
        <begin position="117"/>
        <end position="141"/>
    </location>
</feature>
<evidence type="ECO:0000256" key="2">
    <source>
        <dbReference type="ARBA" id="ARBA00022475"/>
    </source>
</evidence>
<reference evidence="7 8" key="1">
    <citation type="submission" date="2016-10" db="EMBL/GenBank/DDBJ databases">
        <authorList>
            <person name="de Groot N.N."/>
        </authorList>
    </citation>
    <scope>NUCLEOTIDE SEQUENCE [LARGE SCALE GENOMIC DNA]</scope>
    <source>
        <strain evidence="7 8">GAS232</strain>
    </source>
</reference>
<dbReference type="RefSeq" id="WP_083345010.1">
    <property type="nucleotide sequence ID" value="NZ_LT629690.1"/>
</dbReference>
<feature type="transmembrane region" description="Helical" evidence="6">
    <location>
        <begin position="303"/>
        <end position="328"/>
    </location>
</feature>
<feature type="transmembrane region" description="Helical" evidence="6">
    <location>
        <begin position="43"/>
        <end position="62"/>
    </location>
</feature>
<evidence type="ECO:0000256" key="4">
    <source>
        <dbReference type="ARBA" id="ARBA00022989"/>
    </source>
</evidence>
<feature type="transmembrane region" description="Helical" evidence="6">
    <location>
        <begin position="340"/>
        <end position="359"/>
    </location>
</feature>
<feature type="transmembrane region" description="Helical" evidence="6">
    <location>
        <begin position="366"/>
        <end position="385"/>
    </location>
</feature>
<dbReference type="AlphaFoldDB" id="A0A1G7K0K3"/>
<organism evidence="7 8">
    <name type="scientific">Terriglobus roseus</name>
    <dbReference type="NCBI Taxonomy" id="392734"/>
    <lineage>
        <taxon>Bacteria</taxon>
        <taxon>Pseudomonadati</taxon>
        <taxon>Acidobacteriota</taxon>
        <taxon>Terriglobia</taxon>
        <taxon>Terriglobales</taxon>
        <taxon>Acidobacteriaceae</taxon>
        <taxon>Terriglobus</taxon>
    </lineage>
</organism>
<comment type="subcellular location">
    <subcellularLocation>
        <location evidence="1">Cell membrane</location>
        <topology evidence="1">Multi-pass membrane protein</topology>
    </subcellularLocation>
</comment>
<dbReference type="PANTHER" id="PTHR30250:SF11">
    <property type="entry name" value="O-ANTIGEN TRANSPORTER-RELATED"/>
    <property type="match status" value="1"/>
</dbReference>
<evidence type="ECO:0000313" key="8">
    <source>
        <dbReference type="Proteomes" id="UP000182427"/>
    </source>
</evidence>
<keyword evidence="4 6" id="KW-1133">Transmembrane helix</keyword>
<feature type="transmembrane region" description="Helical" evidence="6">
    <location>
        <begin position="391"/>
        <end position="412"/>
    </location>
</feature>
<dbReference type="GO" id="GO:0005886">
    <property type="term" value="C:plasma membrane"/>
    <property type="evidence" value="ECO:0007669"/>
    <property type="project" value="UniProtKB-SubCell"/>
</dbReference>
<keyword evidence="2" id="KW-1003">Cell membrane</keyword>
<keyword evidence="8" id="KW-1185">Reference proteome</keyword>
<proteinExistence type="predicted"/>
<feature type="transmembrane region" description="Helical" evidence="6">
    <location>
        <begin position="83"/>
        <end position="105"/>
    </location>
</feature>
<dbReference type="OrthoDB" id="6017905at2"/>
<keyword evidence="3 6" id="KW-0812">Transmembrane</keyword>
<evidence type="ECO:0000256" key="5">
    <source>
        <dbReference type="ARBA" id="ARBA00023136"/>
    </source>
</evidence>
<dbReference type="Proteomes" id="UP000182427">
    <property type="component" value="Chromosome I"/>
</dbReference>
<feature type="transmembrane region" description="Helical" evidence="6">
    <location>
        <begin position="424"/>
        <end position="443"/>
    </location>
</feature>
<name>A0A1G7K0K3_9BACT</name>
<keyword evidence="5 6" id="KW-0472">Membrane</keyword>
<protein>
    <submittedName>
        <fullName evidence="7">Membrane protein involved in the export of O-antigen and teichoic acid</fullName>
    </submittedName>
</protein>
<dbReference type="EMBL" id="LT629690">
    <property type="protein sequence ID" value="SDF30339.1"/>
    <property type="molecule type" value="Genomic_DNA"/>
</dbReference>
<evidence type="ECO:0000256" key="6">
    <source>
        <dbReference type="SAM" id="Phobius"/>
    </source>
</evidence>
<evidence type="ECO:0000256" key="1">
    <source>
        <dbReference type="ARBA" id="ARBA00004651"/>
    </source>
</evidence>
<evidence type="ECO:0000313" key="7">
    <source>
        <dbReference type="EMBL" id="SDF30339.1"/>
    </source>
</evidence>
<dbReference type="PANTHER" id="PTHR30250">
    <property type="entry name" value="PST FAMILY PREDICTED COLANIC ACID TRANSPORTER"/>
    <property type="match status" value="1"/>
</dbReference>
<feature type="transmembrane region" description="Helical" evidence="6">
    <location>
        <begin position="449"/>
        <end position="470"/>
    </location>
</feature>
<sequence length="507" mass="54993">MSRKPDFIRDIGNYLVGRGSLILLGFVTFPLLTRVLPVEQYGILSLTFRLVLLLVVLSKCGLQYSAARFYDASKSDVAGQRRFYSTLLIGPAITSLLFSAIYMAVLFSSSALRTDTQLFHCLLLAPVAVVLRTLQSMLLSFLRNEGRSRLHTIVEVMTKVTTMVGLIGLAVAGQHRAFPVVLATMTAEAIVVAVQMGDVLRRGLIHPTAIDWDLIRTSLKFGMPLIAYELSSLVLDSADRIIVQRYMGDHSLGLYSAAYSISGYLQDVVMTPLNLALFPIYMRLWNEEGKEATSRFLSMSLSWFVVVALFITGLSTLCAGDALVFLASTRFAGAEGLLKVLVPALMVYALHIFFNVGLVLQKRTTLLAIIVVVAAAVNIAANFAWIPRYGLMGAAAATFLSYAVMVGTLIVVNRNILPLHVNPALAISAVVALLCAYPLPTFIHSQLLIVQLLGRAAAFGTMFAICIFIMSSDFRKAVKKAFAKLPIGTISPLRVPSTAATGEGGAE</sequence>
<evidence type="ECO:0000256" key="3">
    <source>
        <dbReference type="ARBA" id="ARBA00022692"/>
    </source>
</evidence>
<dbReference type="InterPro" id="IPR050833">
    <property type="entry name" value="Poly_Biosynth_Transport"/>
</dbReference>
<gene>
    <name evidence="7" type="ORF">SAMN05444167_2004</name>
</gene>
<dbReference type="InterPro" id="IPR002797">
    <property type="entry name" value="Polysacc_synth"/>
</dbReference>
<accession>A0A1G7K0K3</accession>